<feature type="transmembrane region" description="Helical" evidence="1">
    <location>
        <begin position="6"/>
        <end position="24"/>
    </location>
</feature>
<reference evidence="2 3" key="2">
    <citation type="journal article" date="2015" name="Stand. Genomic Sci.">
        <title>The complete genome sequence of the rumen methanogen Methanosarcina barkeri CM1.</title>
        <authorList>
            <person name="Lambie S.C."/>
            <person name="Kelly W.J."/>
            <person name="Leahy S.C."/>
            <person name="Li D."/>
            <person name="Reilly K."/>
            <person name="McAllister T.A."/>
            <person name="Valle E.R."/>
            <person name="Attwood G.T."/>
            <person name="Altermann E."/>
        </authorList>
    </citation>
    <scope>NUCLEOTIDE SEQUENCE [LARGE SCALE GENOMIC DNA]</scope>
    <source>
        <strain evidence="2 3">CM1</strain>
    </source>
</reference>
<evidence type="ECO:0000313" key="3">
    <source>
        <dbReference type="Proteomes" id="UP000035331"/>
    </source>
</evidence>
<name>A0A0G3CK95_METBA</name>
<dbReference type="EMBL" id="CP008746">
    <property type="protein sequence ID" value="AKJ39557.1"/>
    <property type="molecule type" value="Genomic_DNA"/>
</dbReference>
<gene>
    <name evidence="2" type="ORF">MCM1_2545</name>
</gene>
<protein>
    <submittedName>
        <fullName evidence="2">Uncharacterized protein</fullName>
    </submittedName>
</protein>
<organism evidence="2 3">
    <name type="scientific">Methanosarcina barkeri CM1</name>
    <dbReference type="NCBI Taxonomy" id="796385"/>
    <lineage>
        <taxon>Archaea</taxon>
        <taxon>Methanobacteriati</taxon>
        <taxon>Methanobacteriota</taxon>
        <taxon>Stenosarchaea group</taxon>
        <taxon>Methanomicrobia</taxon>
        <taxon>Methanosarcinales</taxon>
        <taxon>Methanosarcinaceae</taxon>
        <taxon>Methanosarcina</taxon>
    </lineage>
</organism>
<sequence length="34" mass="3852">MDIWTLINGLIYLLAFGLMGWVLLDASKVSKRRG</sequence>
<keyword evidence="1" id="KW-0812">Transmembrane</keyword>
<dbReference type="PATRIC" id="fig|796385.3.peg.3132"/>
<reference evidence="3" key="1">
    <citation type="submission" date="2014-06" db="EMBL/GenBank/DDBJ databases">
        <title>The complete genome sequence of Methanosarcina barkeri CM1.</title>
        <authorList>
            <consortium name="Pastoral Greenhouse Gas Research Consortium"/>
            <person name="Lambie S.C."/>
            <person name="Leahy S.C."/>
            <person name="Kelly W.J."/>
            <person name="Li D."/>
            <person name="Reilly K."/>
            <person name="Attwood G.T."/>
            <person name="Altermann E."/>
        </authorList>
    </citation>
    <scope>NUCLEOTIDE SEQUENCE [LARGE SCALE GENOMIC DNA]</scope>
    <source>
        <strain evidence="3">CM1</strain>
    </source>
</reference>
<accession>A0A0G3CK95</accession>
<evidence type="ECO:0000313" key="2">
    <source>
        <dbReference type="EMBL" id="AKJ39557.1"/>
    </source>
</evidence>
<keyword evidence="1" id="KW-0472">Membrane</keyword>
<dbReference type="AlphaFoldDB" id="A0A0G3CK95"/>
<dbReference type="Proteomes" id="UP000035331">
    <property type="component" value="Chromosome"/>
</dbReference>
<keyword evidence="1" id="KW-1133">Transmembrane helix</keyword>
<evidence type="ECO:0000256" key="1">
    <source>
        <dbReference type="SAM" id="Phobius"/>
    </source>
</evidence>
<proteinExistence type="predicted"/>